<dbReference type="AlphaFoldDB" id="A0A1R3T6L5"/>
<gene>
    <name evidence="1" type="ORF">PSM36_3083</name>
</gene>
<dbReference type="STRING" id="1642647.PSM36_3083"/>
<dbReference type="RefSeq" id="WP_076931618.1">
    <property type="nucleotide sequence ID" value="NZ_LT605205.1"/>
</dbReference>
<dbReference type="EMBL" id="LT605205">
    <property type="protein sequence ID" value="SCD21872.1"/>
    <property type="molecule type" value="Genomic_DNA"/>
</dbReference>
<organism evidence="1 2">
    <name type="scientific">Proteiniphilum saccharofermentans</name>
    <dbReference type="NCBI Taxonomy" id="1642647"/>
    <lineage>
        <taxon>Bacteria</taxon>
        <taxon>Pseudomonadati</taxon>
        <taxon>Bacteroidota</taxon>
        <taxon>Bacteroidia</taxon>
        <taxon>Bacteroidales</taxon>
        <taxon>Dysgonomonadaceae</taxon>
        <taxon>Proteiniphilum</taxon>
    </lineage>
</organism>
<sequence>MANSFIIHRINRYDISGKRIFEIGEKYYFENTGIQNVIVGGYRPRDRGKILENLAYNNLIINGYPVKIGALDNQEIDFVCKKNGEKRYLQVALTLNDQATIEREFGNLKKIKDNYPKAVITMDSFISNSEDGIVHLTLREFFNNSF</sequence>
<dbReference type="PANTHER" id="PTHR33295">
    <property type="entry name" value="ATPASE"/>
    <property type="match status" value="1"/>
</dbReference>
<name>A0A1R3T6L5_9BACT</name>
<dbReference type="KEGG" id="psac:PSM36_3083"/>
<protein>
    <submittedName>
        <fullName evidence="1">ATPase ATPase (AAA+ superfamily)</fullName>
    </submittedName>
</protein>
<dbReference type="PANTHER" id="PTHR33295:SF20">
    <property type="entry name" value="ATPASE"/>
    <property type="match status" value="1"/>
</dbReference>
<evidence type="ECO:0000313" key="1">
    <source>
        <dbReference type="EMBL" id="SCD21872.1"/>
    </source>
</evidence>
<accession>A0A1R3T6L5</accession>
<keyword evidence="2" id="KW-1185">Reference proteome</keyword>
<proteinExistence type="predicted"/>
<evidence type="ECO:0000313" key="2">
    <source>
        <dbReference type="Proteomes" id="UP000187464"/>
    </source>
</evidence>
<reference evidence="1 2" key="1">
    <citation type="submission" date="2016-08" db="EMBL/GenBank/DDBJ databases">
        <authorList>
            <person name="Seilhamer J.J."/>
        </authorList>
    </citation>
    <scope>NUCLEOTIDE SEQUENCE [LARGE SCALE GENOMIC DNA]</scope>
    <source>
        <strain evidence="1">M3/6</strain>
    </source>
</reference>
<dbReference type="Proteomes" id="UP000187464">
    <property type="component" value="Chromosome I"/>
</dbReference>